<gene>
    <name evidence="1" type="ORF">I7I52_06793</name>
</gene>
<evidence type="ECO:0000313" key="1">
    <source>
        <dbReference type="EMBL" id="KAG5296216.1"/>
    </source>
</evidence>
<dbReference type="EMBL" id="JAEVHI010000003">
    <property type="protein sequence ID" value="KAG5296216.1"/>
    <property type="molecule type" value="Genomic_DNA"/>
</dbReference>
<proteinExistence type="predicted"/>
<reference evidence="1 2" key="1">
    <citation type="submission" date="2021-01" db="EMBL/GenBank/DDBJ databases">
        <title>Chromosome-level genome assembly of a human fungal pathogen reveals clustering of transcriptionally co-regulated genes.</title>
        <authorList>
            <person name="Voorhies M."/>
            <person name="Cohen S."/>
            <person name="Shea T.P."/>
            <person name="Petrus S."/>
            <person name="Munoz J.F."/>
            <person name="Poplawski S."/>
            <person name="Goldman W.E."/>
            <person name="Michael T."/>
            <person name="Cuomo C.A."/>
            <person name="Sil A."/>
            <person name="Beyhan S."/>
        </authorList>
    </citation>
    <scope>NUCLEOTIDE SEQUENCE [LARGE SCALE GENOMIC DNA]</scope>
    <source>
        <strain evidence="1 2">G184AR</strain>
    </source>
</reference>
<dbReference type="AlphaFoldDB" id="A0A8H7YS65"/>
<sequence length="74" mass="8207">MHGIWTVQYIVPGNKNSGDVELDAKSQGLEPNKTYLGTNLDLFFFLQSGRKCGVYVRNTLLGTWIDGWRGAVCG</sequence>
<organism evidence="1 2">
    <name type="scientific">Ajellomyces capsulatus</name>
    <name type="common">Darling's disease fungus</name>
    <name type="synonym">Histoplasma capsulatum</name>
    <dbReference type="NCBI Taxonomy" id="5037"/>
    <lineage>
        <taxon>Eukaryota</taxon>
        <taxon>Fungi</taxon>
        <taxon>Dikarya</taxon>
        <taxon>Ascomycota</taxon>
        <taxon>Pezizomycotina</taxon>
        <taxon>Eurotiomycetes</taxon>
        <taxon>Eurotiomycetidae</taxon>
        <taxon>Onygenales</taxon>
        <taxon>Ajellomycetaceae</taxon>
        <taxon>Histoplasma</taxon>
    </lineage>
</organism>
<comment type="caution">
    <text evidence="1">The sequence shown here is derived from an EMBL/GenBank/DDBJ whole genome shotgun (WGS) entry which is preliminary data.</text>
</comment>
<protein>
    <submittedName>
        <fullName evidence="1">Uncharacterized protein</fullName>
    </submittedName>
</protein>
<name>A0A8H7YS65_AJECA</name>
<accession>A0A8H7YS65</accession>
<dbReference type="Proteomes" id="UP000670092">
    <property type="component" value="Unassembled WGS sequence"/>
</dbReference>
<dbReference type="VEuPathDB" id="FungiDB:I7I52_06793"/>
<evidence type="ECO:0000313" key="2">
    <source>
        <dbReference type="Proteomes" id="UP000670092"/>
    </source>
</evidence>